<dbReference type="EMBL" id="DF849869">
    <property type="protein sequence ID" value="GAT59503.1"/>
    <property type="molecule type" value="Genomic_DNA"/>
</dbReference>
<gene>
    <name evidence="1" type="ORF">MCHLO_15779</name>
</gene>
<dbReference type="Proteomes" id="UP000815677">
    <property type="component" value="Unassembled WGS sequence"/>
</dbReference>
<evidence type="ECO:0000313" key="1">
    <source>
        <dbReference type="EMBL" id="GAT59503.1"/>
    </source>
</evidence>
<keyword evidence="2" id="KW-1185">Reference proteome</keyword>
<reference evidence="1" key="1">
    <citation type="submission" date="2014-09" db="EMBL/GenBank/DDBJ databases">
        <title>Genome sequence of the luminous mushroom Mycena chlorophos for searching fungal bioluminescence genes.</title>
        <authorList>
            <person name="Tanaka Y."/>
            <person name="Kasuga D."/>
            <person name="Oba Y."/>
            <person name="Hase S."/>
            <person name="Sato K."/>
            <person name="Oba Y."/>
            <person name="Sakakibara Y."/>
        </authorList>
    </citation>
    <scope>NUCLEOTIDE SEQUENCE</scope>
</reference>
<organism evidence="1 2">
    <name type="scientific">Mycena chlorophos</name>
    <name type="common">Agaric fungus</name>
    <name type="synonym">Agaricus chlorophos</name>
    <dbReference type="NCBI Taxonomy" id="658473"/>
    <lineage>
        <taxon>Eukaryota</taxon>
        <taxon>Fungi</taxon>
        <taxon>Dikarya</taxon>
        <taxon>Basidiomycota</taxon>
        <taxon>Agaricomycotina</taxon>
        <taxon>Agaricomycetes</taxon>
        <taxon>Agaricomycetidae</taxon>
        <taxon>Agaricales</taxon>
        <taxon>Marasmiineae</taxon>
        <taxon>Mycenaceae</taxon>
        <taxon>Mycena</taxon>
    </lineage>
</organism>
<sequence length="237" mass="26028">MMEARSLHILSRADQQAVGRHRLFALVASATHHPFLFRSPSSRSTSRRASPLHQPLLRPTPLITMHAPTLLLSLLAAFTAVSAVPFAPRRPEGEVEARAESGSGFFGLRRRVLSDHPQEGLAFDVDIKSIGFASLFPSKATRALSTHPEEGLAFEVDTDSIGYKAIFPDETKRALSDHPEEGLAFEVDTGAIGYKAIFPDQTRRKRRTLSNHPEEGLAFEVDTGALGYKAIFPDETD</sequence>
<accession>A0ABQ0M813</accession>
<evidence type="ECO:0000313" key="2">
    <source>
        <dbReference type="Proteomes" id="UP000815677"/>
    </source>
</evidence>
<name>A0ABQ0M813_MYCCL</name>
<proteinExistence type="predicted"/>
<protein>
    <submittedName>
        <fullName evidence="1">Uncharacterized protein</fullName>
    </submittedName>
</protein>